<evidence type="ECO:0000259" key="1">
    <source>
        <dbReference type="Pfam" id="PF00483"/>
    </source>
</evidence>
<dbReference type="AlphaFoldDB" id="A0A509EKD0"/>
<dbReference type="Proteomes" id="UP000410984">
    <property type="component" value="Unassembled WGS sequence"/>
</dbReference>
<dbReference type="EMBL" id="CABFPH010000132">
    <property type="protein sequence ID" value="VUD74532.1"/>
    <property type="molecule type" value="Genomic_DNA"/>
</dbReference>
<reference evidence="2 3" key="1">
    <citation type="submission" date="2019-06" db="EMBL/GenBank/DDBJ databases">
        <authorList>
            <person name="Rodrigo-Torres L."/>
            <person name="Arahal R. D."/>
            <person name="Lucena T."/>
        </authorList>
    </citation>
    <scope>NUCLEOTIDE SEQUENCE [LARGE SCALE GENOMIC DNA]</scope>
    <source>
        <strain evidence="2 3">SB0023/3</strain>
    </source>
</reference>
<keyword evidence="2" id="KW-0808">Transferase</keyword>
<keyword evidence="3" id="KW-1185">Reference proteome</keyword>
<dbReference type="Pfam" id="PF00483">
    <property type="entry name" value="NTP_transferase"/>
    <property type="match status" value="1"/>
</dbReference>
<protein>
    <submittedName>
        <fullName evidence="2">UTP--glucose-1-phosphate uridylyltransferase</fullName>
        <ecNumber evidence="2">2.7.7.9</ecNumber>
    </submittedName>
</protein>
<dbReference type="InterPro" id="IPR029044">
    <property type="entry name" value="Nucleotide-diphossugar_trans"/>
</dbReference>
<dbReference type="InterPro" id="IPR005835">
    <property type="entry name" value="NTP_transferase_dom"/>
</dbReference>
<dbReference type="InterPro" id="IPR050486">
    <property type="entry name" value="Mannose-1P_guanyltransferase"/>
</dbReference>
<evidence type="ECO:0000313" key="3">
    <source>
        <dbReference type="Proteomes" id="UP000410984"/>
    </source>
</evidence>
<keyword evidence="2" id="KW-0548">Nucleotidyltransferase</keyword>
<dbReference type="SUPFAM" id="SSF53448">
    <property type="entry name" value="Nucleotide-diphospho-sugar transferases"/>
    <property type="match status" value="1"/>
</dbReference>
<dbReference type="EC" id="2.7.7.9" evidence="2"/>
<dbReference type="GO" id="GO:0003983">
    <property type="term" value="F:UTP:glucose-1-phosphate uridylyltransferase activity"/>
    <property type="evidence" value="ECO:0007669"/>
    <property type="project" value="UniProtKB-EC"/>
</dbReference>
<feature type="domain" description="Nucleotidyl transferase" evidence="1">
    <location>
        <begin position="2"/>
        <end position="213"/>
    </location>
</feature>
<name>A0A509EKD0_9HYPH</name>
<dbReference type="Gene3D" id="3.90.550.10">
    <property type="entry name" value="Spore Coat Polysaccharide Biosynthesis Protein SpsA, Chain A"/>
    <property type="match status" value="1"/>
</dbReference>
<gene>
    <name evidence="2" type="primary">cugP</name>
    <name evidence="2" type="ORF">MET9862_05164</name>
</gene>
<accession>A0A509EKD0</accession>
<evidence type="ECO:0000313" key="2">
    <source>
        <dbReference type="EMBL" id="VUD74532.1"/>
    </source>
</evidence>
<sequence length="227" mass="25518">MRLRPYTSILPKPLMPIGARPVLELLVKWLRRNGVVELYVTTGYLGHLIRSFCGNGRQWGIQIIYTEEADPLGTIGPLTLLKKHLTSTFFVLNGDILTDLSLMAFLAHHRSHGGPFTIATTTRYNKLEYGVIEDRDCVVTGFREKPTLANSVSMGVYCMQPEILKFIPCGVPFGVDDLVHCLMEKRIPVHTFKHGGLWLDIGRVDDFQKAQEIDWDEQAPALLQAVG</sequence>
<organism evidence="2 3">
    <name type="scientific">Methylobacterium symbioticum</name>
    <dbReference type="NCBI Taxonomy" id="2584084"/>
    <lineage>
        <taxon>Bacteria</taxon>
        <taxon>Pseudomonadati</taxon>
        <taxon>Pseudomonadota</taxon>
        <taxon>Alphaproteobacteria</taxon>
        <taxon>Hyphomicrobiales</taxon>
        <taxon>Methylobacteriaceae</taxon>
        <taxon>Methylobacterium</taxon>
    </lineage>
</organism>
<dbReference type="CDD" id="cd04181">
    <property type="entry name" value="NTP_transferase"/>
    <property type="match status" value="1"/>
</dbReference>
<proteinExistence type="predicted"/>
<dbReference type="PANTHER" id="PTHR22572">
    <property type="entry name" value="SUGAR-1-PHOSPHATE GUANYL TRANSFERASE"/>
    <property type="match status" value="1"/>
</dbReference>